<dbReference type="InterPro" id="IPR003594">
    <property type="entry name" value="HATPase_dom"/>
</dbReference>
<dbReference type="InterPro" id="IPR052023">
    <property type="entry name" value="Histidine_kinase_KdpD"/>
</dbReference>
<sequence>MNERSASWPARLPIIAATASMVGVAALVAYVGERWLDPQSLSLFFVVPIVLAAMRYGLAASLGASVLSVAALNFLFVEPRFTMAVARPQDLWALLLLAAVGVLVSLIAQRARTAEAARVEAARERFKSELLAGVSHDLRTPLATILFTLQSLQRFAADHDQASRNELFDLAESETRRLAGLVERLLSASRIEAGRTPVQLEPVSVSEIVASAMLDAGAEIAEIEIAVEAPADLPLVSADPALATRALANVLSNAGKYGGGFPISVSVRCEDHNVLIDVRDRGPGLGEDPERLFEKFVRGVDADGRAPGLGLGLALARTFMESQGGGLKAANCEGGGAQFTLSLPCWTKATRYGD</sequence>
<evidence type="ECO:0000256" key="8">
    <source>
        <dbReference type="ARBA" id="ARBA00022777"/>
    </source>
</evidence>
<dbReference type="PROSITE" id="PS50109">
    <property type="entry name" value="HIS_KIN"/>
    <property type="match status" value="1"/>
</dbReference>
<name>A0A1B1AIE7_9PROT</name>
<dbReference type="Pfam" id="PF02518">
    <property type="entry name" value="HATPase_c"/>
    <property type="match status" value="1"/>
</dbReference>
<keyword evidence="5" id="KW-0808">Transferase</keyword>
<dbReference type="InterPro" id="IPR005467">
    <property type="entry name" value="His_kinase_dom"/>
</dbReference>
<keyword evidence="4" id="KW-0597">Phosphoprotein</keyword>
<evidence type="ECO:0000256" key="10">
    <source>
        <dbReference type="ARBA" id="ARBA00022989"/>
    </source>
</evidence>
<evidence type="ECO:0000256" key="9">
    <source>
        <dbReference type="ARBA" id="ARBA00022840"/>
    </source>
</evidence>
<dbReference type="SUPFAM" id="SSF55874">
    <property type="entry name" value="ATPase domain of HSP90 chaperone/DNA topoisomerase II/histidine kinase"/>
    <property type="match status" value="1"/>
</dbReference>
<dbReference type="Pfam" id="PF00512">
    <property type="entry name" value="HisKA"/>
    <property type="match status" value="1"/>
</dbReference>
<keyword evidence="11" id="KW-0902">Two-component regulatory system</keyword>
<dbReference type="STRING" id="1759059.ATE48_10605"/>
<evidence type="ECO:0000256" key="5">
    <source>
        <dbReference type="ARBA" id="ARBA00022679"/>
    </source>
</evidence>
<comment type="catalytic activity">
    <reaction evidence="1">
        <text>ATP + protein L-histidine = ADP + protein N-phospho-L-histidine.</text>
        <dbReference type="EC" id="2.7.13.3"/>
    </reaction>
</comment>
<organism evidence="15 16">
    <name type="scientific">Candidatus Viadribacter manganicus</name>
    <dbReference type="NCBI Taxonomy" id="1759059"/>
    <lineage>
        <taxon>Bacteria</taxon>
        <taxon>Pseudomonadati</taxon>
        <taxon>Pseudomonadota</taxon>
        <taxon>Alphaproteobacteria</taxon>
        <taxon>Hyphomonadales</taxon>
        <taxon>Hyphomonadaceae</taxon>
        <taxon>Candidatus Viadribacter</taxon>
    </lineage>
</organism>
<keyword evidence="7" id="KW-0547">Nucleotide-binding</keyword>
<dbReference type="InterPro" id="IPR003661">
    <property type="entry name" value="HisK_dim/P_dom"/>
</dbReference>
<protein>
    <recommendedName>
        <fullName evidence="3">histidine kinase</fullName>
        <ecNumber evidence="3">2.7.13.3</ecNumber>
    </recommendedName>
</protein>
<reference evidence="15 16" key="1">
    <citation type="submission" date="2015-11" db="EMBL/GenBank/DDBJ databases">
        <title>Whole-Genome Sequence of Candidatus Oderbacter manganicum from the National Park Lower Oder Valley, Germany.</title>
        <authorList>
            <person name="Braun B."/>
            <person name="Liere K."/>
            <person name="Szewzyk U."/>
        </authorList>
    </citation>
    <scope>NUCLEOTIDE SEQUENCE [LARGE SCALE GENOMIC DNA]</scope>
    <source>
        <strain evidence="15 16">OTSz_A_272</strain>
    </source>
</reference>
<evidence type="ECO:0000256" key="1">
    <source>
        <dbReference type="ARBA" id="ARBA00000085"/>
    </source>
</evidence>
<evidence type="ECO:0000256" key="12">
    <source>
        <dbReference type="ARBA" id="ARBA00023136"/>
    </source>
</evidence>
<evidence type="ECO:0000256" key="6">
    <source>
        <dbReference type="ARBA" id="ARBA00022692"/>
    </source>
</evidence>
<keyword evidence="8" id="KW-0418">Kinase</keyword>
<feature type="transmembrane region" description="Helical" evidence="13">
    <location>
        <begin position="43"/>
        <end position="71"/>
    </location>
</feature>
<dbReference type="AlphaFoldDB" id="A0A1B1AIE7"/>
<dbReference type="InterPro" id="IPR004358">
    <property type="entry name" value="Sig_transdc_His_kin-like_C"/>
</dbReference>
<dbReference type="PANTHER" id="PTHR45569">
    <property type="entry name" value="SENSOR PROTEIN KDPD"/>
    <property type="match status" value="1"/>
</dbReference>
<evidence type="ECO:0000256" key="11">
    <source>
        <dbReference type="ARBA" id="ARBA00023012"/>
    </source>
</evidence>
<feature type="transmembrane region" description="Helical" evidence="13">
    <location>
        <begin position="12"/>
        <end position="31"/>
    </location>
</feature>
<evidence type="ECO:0000313" key="16">
    <source>
        <dbReference type="Proteomes" id="UP000092498"/>
    </source>
</evidence>
<keyword evidence="9" id="KW-0067">ATP-binding</keyword>
<dbReference type="RefSeq" id="WP_066771187.1">
    <property type="nucleotide sequence ID" value="NZ_CP013244.1"/>
</dbReference>
<dbReference type="Pfam" id="PF13493">
    <property type="entry name" value="DUF4118"/>
    <property type="match status" value="1"/>
</dbReference>
<dbReference type="InterPro" id="IPR038318">
    <property type="entry name" value="KdpD_sf"/>
</dbReference>
<comment type="subcellular location">
    <subcellularLocation>
        <location evidence="2">Membrane</location>
        <topology evidence="2">Multi-pass membrane protein</topology>
    </subcellularLocation>
</comment>
<dbReference type="InterPro" id="IPR025201">
    <property type="entry name" value="KdpD_TM"/>
</dbReference>
<evidence type="ECO:0000256" key="7">
    <source>
        <dbReference type="ARBA" id="ARBA00022741"/>
    </source>
</evidence>
<dbReference type="Gene3D" id="1.20.120.620">
    <property type="entry name" value="Backbone structure of the membrane domain of e. Coli histidine kinase receptor kdpd"/>
    <property type="match status" value="1"/>
</dbReference>
<gene>
    <name evidence="15" type="ORF">ATE48_10605</name>
</gene>
<evidence type="ECO:0000313" key="15">
    <source>
        <dbReference type="EMBL" id="ANP46332.1"/>
    </source>
</evidence>
<evidence type="ECO:0000259" key="14">
    <source>
        <dbReference type="PROSITE" id="PS50109"/>
    </source>
</evidence>
<dbReference type="Gene3D" id="3.30.565.10">
    <property type="entry name" value="Histidine kinase-like ATPase, C-terminal domain"/>
    <property type="match status" value="1"/>
</dbReference>
<dbReference type="InterPro" id="IPR036097">
    <property type="entry name" value="HisK_dim/P_sf"/>
</dbReference>
<keyword evidence="12 13" id="KW-0472">Membrane</keyword>
<dbReference type="GO" id="GO:0005524">
    <property type="term" value="F:ATP binding"/>
    <property type="evidence" value="ECO:0007669"/>
    <property type="project" value="UniProtKB-KW"/>
</dbReference>
<keyword evidence="16" id="KW-1185">Reference proteome</keyword>
<dbReference type="SUPFAM" id="SSF47384">
    <property type="entry name" value="Homodimeric domain of signal transducing histidine kinase"/>
    <property type="match status" value="1"/>
</dbReference>
<dbReference type="PANTHER" id="PTHR45569:SF1">
    <property type="entry name" value="SENSOR PROTEIN KDPD"/>
    <property type="match status" value="1"/>
</dbReference>
<evidence type="ECO:0000256" key="4">
    <source>
        <dbReference type="ARBA" id="ARBA00022553"/>
    </source>
</evidence>
<accession>A0A1B1AIE7</accession>
<dbReference type="KEGG" id="cbot:ATE48_10605"/>
<dbReference type="CDD" id="cd00082">
    <property type="entry name" value="HisKA"/>
    <property type="match status" value="1"/>
</dbReference>
<dbReference type="GO" id="GO:0005886">
    <property type="term" value="C:plasma membrane"/>
    <property type="evidence" value="ECO:0007669"/>
    <property type="project" value="TreeGrafter"/>
</dbReference>
<dbReference type="SMART" id="SM00388">
    <property type="entry name" value="HisKA"/>
    <property type="match status" value="1"/>
</dbReference>
<evidence type="ECO:0000256" key="13">
    <source>
        <dbReference type="SAM" id="Phobius"/>
    </source>
</evidence>
<dbReference type="SMART" id="SM00387">
    <property type="entry name" value="HATPase_c"/>
    <property type="match status" value="1"/>
</dbReference>
<dbReference type="InParanoid" id="A0A1B1AIE7"/>
<dbReference type="OrthoDB" id="9806130at2"/>
<evidence type="ECO:0000256" key="3">
    <source>
        <dbReference type="ARBA" id="ARBA00012438"/>
    </source>
</evidence>
<evidence type="ECO:0000256" key="2">
    <source>
        <dbReference type="ARBA" id="ARBA00004141"/>
    </source>
</evidence>
<keyword evidence="6 13" id="KW-0812">Transmembrane</keyword>
<feature type="domain" description="Histidine kinase" evidence="14">
    <location>
        <begin position="133"/>
        <end position="347"/>
    </location>
</feature>
<proteinExistence type="predicted"/>
<keyword evidence="10 13" id="KW-1133">Transmembrane helix</keyword>
<dbReference type="EC" id="2.7.13.3" evidence="3"/>
<dbReference type="GO" id="GO:0000155">
    <property type="term" value="F:phosphorelay sensor kinase activity"/>
    <property type="evidence" value="ECO:0007669"/>
    <property type="project" value="InterPro"/>
</dbReference>
<dbReference type="EMBL" id="CP013244">
    <property type="protein sequence ID" value="ANP46332.1"/>
    <property type="molecule type" value="Genomic_DNA"/>
</dbReference>
<dbReference type="Proteomes" id="UP000092498">
    <property type="component" value="Chromosome"/>
</dbReference>
<dbReference type="InterPro" id="IPR036890">
    <property type="entry name" value="HATPase_C_sf"/>
</dbReference>
<dbReference type="PRINTS" id="PR00344">
    <property type="entry name" value="BCTRLSENSOR"/>
</dbReference>
<dbReference type="Gene3D" id="1.10.287.130">
    <property type="match status" value="1"/>
</dbReference>
<feature type="transmembrane region" description="Helical" evidence="13">
    <location>
        <begin position="91"/>
        <end position="108"/>
    </location>
</feature>